<protein>
    <submittedName>
        <fullName evidence="1">Ribosome biogenesis protein TSR3 isoform X1</fullName>
    </submittedName>
</protein>
<proteinExistence type="predicted"/>
<dbReference type="AlphaFoldDB" id="A0A6G0X1H7"/>
<gene>
    <name evidence="1" type="ORF">FWK35_00028263</name>
</gene>
<dbReference type="Proteomes" id="UP000478052">
    <property type="component" value="Unassembled WGS sequence"/>
</dbReference>
<accession>A0A6G0X1H7</accession>
<dbReference type="OrthoDB" id="6621682at2759"/>
<evidence type="ECO:0000313" key="1">
    <source>
        <dbReference type="EMBL" id="KAF0733665.1"/>
    </source>
</evidence>
<name>A0A6G0X1H7_APHCR</name>
<sequence length="82" mass="10113">MVYKKRQNEASNIFRYKKRKYTKDVQEEAEFDHRGNKTRQLYQKINSIKGKYKKYNKFLKNDDGSLVTEQNKILEKWKHYFG</sequence>
<organism evidence="1 2">
    <name type="scientific">Aphis craccivora</name>
    <name type="common">Cowpea aphid</name>
    <dbReference type="NCBI Taxonomy" id="307492"/>
    <lineage>
        <taxon>Eukaryota</taxon>
        <taxon>Metazoa</taxon>
        <taxon>Ecdysozoa</taxon>
        <taxon>Arthropoda</taxon>
        <taxon>Hexapoda</taxon>
        <taxon>Insecta</taxon>
        <taxon>Pterygota</taxon>
        <taxon>Neoptera</taxon>
        <taxon>Paraneoptera</taxon>
        <taxon>Hemiptera</taxon>
        <taxon>Sternorrhyncha</taxon>
        <taxon>Aphidomorpha</taxon>
        <taxon>Aphidoidea</taxon>
        <taxon>Aphididae</taxon>
        <taxon>Aphidini</taxon>
        <taxon>Aphis</taxon>
        <taxon>Aphis</taxon>
    </lineage>
</organism>
<reference evidence="1 2" key="1">
    <citation type="submission" date="2019-08" db="EMBL/GenBank/DDBJ databases">
        <title>Whole genome of Aphis craccivora.</title>
        <authorList>
            <person name="Voronova N.V."/>
            <person name="Shulinski R.S."/>
            <person name="Bandarenka Y.V."/>
            <person name="Zhorov D.G."/>
            <person name="Warner D."/>
        </authorList>
    </citation>
    <scope>NUCLEOTIDE SEQUENCE [LARGE SCALE GENOMIC DNA]</scope>
    <source>
        <strain evidence="1">180601</strain>
        <tissue evidence="1">Whole Body</tissue>
    </source>
</reference>
<keyword evidence="2" id="KW-1185">Reference proteome</keyword>
<evidence type="ECO:0000313" key="2">
    <source>
        <dbReference type="Proteomes" id="UP000478052"/>
    </source>
</evidence>
<dbReference type="EMBL" id="VUJU01008241">
    <property type="protein sequence ID" value="KAF0733665.1"/>
    <property type="molecule type" value="Genomic_DNA"/>
</dbReference>
<comment type="caution">
    <text evidence="1">The sequence shown here is derived from an EMBL/GenBank/DDBJ whole genome shotgun (WGS) entry which is preliminary data.</text>
</comment>